<dbReference type="Proteomes" id="UP001176059">
    <property type="component" value="Unassembled WGS sequence"/>
</dbReference>
<dbReference type="SUPFAM" id="SSF51905">
    <property type="entry name" value="FAD/NAD(P)-binding domain"/>
    <property type="match status" value="1"/>
</dbReference>
<dbReference type="AlphaFoldDB" id="A0AA38MSZ7"/>
<organism evidence="2 3">
    <name type="scientific">Lentinula guzmanii</name>
    <dbReference type="NCBI Taxonomy" id="2804957"/>
    <lineage>
        <taxon>Eukaryota</taxon>
        <taxon>Fungi</taxon>
        <taxon>Dikarya</taxon>
        <taxon>Basidiomycota</taxon>
        <taxon>Agaricomycotina</taxon>
        <taxon>Agaricomycetes</taxon>
        <taxon>Agaricomycetidae</taxon>
        <taxon>Agaricales</taxon>
        <taxon>Marasmiineae</taxon>
        <taxon>Omphalotaceae</taxon>
        <taxon>Lentinula</taxon>
    </lineage>
</organism>
<gene>
    <name evidence="2" type="ORF">DFJ43DRAFT_1139404</name>
</gene>
<dbReference type="InterPro" id="IPR051209">
    <property type="entry name" value="FAD-bind_Monooxygenase_sf"/>
</dbReference>
<dbReference type="Gene3D" id="3.50.50.60">
    <property type="entry name" value="FAD/NAD(P)-binding domain"/>
    <property type="match status" value="2"/>
</dbReference>
<dbReference type="EMBL" id="JANVFO010000032">
    <property type="protein sequence ID" value="KAJ3731159.1"/>
    <property type="molecule type" value="Genomic_DNA"/>
</dbReference>
<keyword evidence="3" id="KW-1185">Reference proteome</keyword>
<protein>
    <recommendedName>
        <fullName evidence="4">FAD/NAD(P)-binding domain-containing protein</fullName>
    </recommendedName>
</protein>
<evidence type="ECO:0000313" key="3">
    <source>
        <dbReference type="Proteomes" id="UP001176059"/>
    </source>
</evidence>
<accession>A0AA38MSZ7</accession>
<proteinExistence type="inferred from homology"/>
<dbReference type="PANTHER" id="PTHR42877:SF4">
    <property type="entry name" value="FAD_NAD(P)-BINDING DOMAIN-CONTAINING PROTEIN-RELATED"/>
    <property type="match status" value="1"/>
</dbReference>
<evidence type="ECO:0000313" key="2">
    <source>
        <dbReference type="EMBL" id="KAJ3731159.1"/>
    </source>
</evidence>
<evidence type="ECO:0008006" key="4">
    <source>
        <dbReference type="Google" id="ProtNLM"/>
    </source>
</evidence>
<reference evidence="2" key="1">
    <citation type="submission" date="2022-08" db="EMBL/GenBank/DDBJ databases">
        <authorList>
            <consortium name="DOE Joint Genome Institute"/>
            <person name="Min B."/>
            <person name="Sierra-Patev S."/>
            <person name="Naranjo-Ortiz M."/>
            <person name="Looney B."/>
            <person name="Konkel Z."/>
            <person name="Slot J.C."/>
            <person name="Sakamoto Y."/>
            <person name="Steenwyk J.L."/>
            <person name="Rokas A."/>
            <person name="Carro J."/>
            <person name="Camarero S."/>
            <person name="Ferreira P."/>
            <person name="Molpeceres G."/>
            <person name="Ruiz-duenas F.J."/>
            <person name="Serrano A."/>
            <person name="Henrissat B."/>
            <person name="Drula E."/>
            <person name="Hughes K.W."/>
            <person name="Mata J.L."/>
            <person name="Ishikawa N.K."/>
            <person name="Vargas-Isla R."/>
            <person name="Ushijima S."/>
            <person name="Smith C.A."/>
            <person name="Ahrendt S."/>
            <person name="Andreopoulos W."/>
            <person name="He G."/>
            <person name="LaButti K."/>
            <person name="Lipzen A."/>
            <person name="Ng V."/>
            <person name="Riley R."/>
            <person name="Sandor L."/>
            <person name="Barry K."/>
            <person name="Martinez A.T."/>
            <person name="Xiao Y."/>
            <person name="Gibbons J.G."/>
            <person name="Terashima K."/>
            <person name="Hibbett D.S."/>
            <person name="Grigoriev I.V."/>
        </authorList>
    </citation>
    <scope>NUCLEOTIDE SEQUENCE</scope>
    <source>
        <strain evidence="2">ET3784</strain>
    </source>
</reference>
<dbReference type="PANTHER" id="PTHR42877">
    <property type="entry name" value="L-ORNITHINE N(5)-MONOOXYGENASE-RELATED"/>
    <property type="match status" value="1"/>
</dbReference>
<comment type="caution">
    <text evidence="2">The sequence shown here is derived from an EMBL/GenBank/DDBJ whole genome shotgun (WGS) entry which is preliminary data.</text>
</comment>
<sequence>MDMMELPATDCKLNLRDMGTIYYRNLCTAPPSPMSAKQPHLVIVGAGISVRGFTDFTPQIFAYWQSLYKKHGLERHTKFQTSVHEAEWDEERQVWRVTLRKEKTGKYMEEMIDLKISGSSEDSCGGWQWVFRKTFDSLNLIGRVINFIRSPQWLVPMVTVTESIPILLFDKMDHSACSFGYEMVQECYFGEGEFLFFEFADIESLVFREKNKRPREVAVKGLTSCIKSVAPASLWGKLIPDYPVGTKQIIVDPKYLESLGRPNVELQTEPIESLVRNGIRTKDGKIVEVDAVVFATGYSLEPTNLRIRGLNGKTIREYFDEHGDQRRISVETFLGANAATGHASFLFNMEAQIQLAIQLAAPIIQNFKKLQSRIAGSVWPDCGESYYNVDGTSRTKNIAMVNIAMVPGPAMLFWWFARKPRWGSIIFTIFNFLRQLKTSLSNYTVLRGRSVV</sequence>
<reference evidence="2" key="2">
    <citation type="journal article" date="2023" name="Proc. Natl. Acad. Sci. U.S.A.">
        <title>A global phylogenomic analysis of the shiitake genus Lentinula.</title>
        <authorList>
            <person name="Sierra-Patev S."/>
            <person name="Min B."/>
            <person name="Naranjo-Ortiz M."/>
            <person name="Looney B."/>
            <person name="Konkel Z."/>
            <person name="Slot J.C."/>
            <person name="Sakamoto Y."/>
            <person name="Steenwyk J.L."/>
            <person name="Rokas A."/>
            <person name="Carro J."/>
            <person name="Camarero S."/>
            <person name="Ferreira P."/>
            <person name="Molpeceres G."/>
            <person name="Ruiz-Duenas F.J."/>
            <person name="Serrano A."/>
            <person name="Henrissat B."/>
            <person name="Drula E."/>
            <person name="Hughes K.W."/>
            <person name="Mata J.L."/>
            <person name="Ishikawa N.K."/>
            <person name="Vargas-Isla R."/>
            <person name="Ushijima S."/>
            <person name="Smith C.A."/>
            <person name="Donoghue J."/>
            <person name="Ahrendt S."/>
            <person name="Andreopoulos W."/>
            <person name="He G."/>
            <person name="LaButti K."/>
            <person name="Lipzen A."/>
            <person name="Ng V."/>
            <person name="Riley R."/>
            <person name="Sandor L."/>
            <person name="Barry K."/>
            <person name="Martinez A.T."/>
            <person name="Xiao Y."/>
            <person name="Gibbons J.G."/>
            <person name="Terashima K."/>
            <person name="Grigoriev I.V."/>
            <person name="Hibbett D."/>
        </authorList>
    </citation>
    <scope>NUCLEOTIDE SEQUENCE</scope>
    <source>
        <strain evidence="2">ET3784</strain>
    </source>
</reference>
<comment type="similarity">
    <text evidence="1">Belongs to the FAD-binding monooxygenase family.</text>
</comment>
<evidence type="ECO:0000256" key="1">
    <source>
        <dbReference type="ARBA" id="ARBA00010139"/>
    </source>
</evidence>
<dbReference type="InterPro" id="IPR036188">
    <property type="entry name" value="FAD/NAD-bd_sf"/>
</dbReference>
<name>A0AA38MSZ7_9AGAR</name>